<dbReference type="AlphaFoldDB" id="A0A218VZ30"/>
<protein>
    <submittedName>
        <fullName evidence="1">Uncharacterized protein</fullName>
    </submittedName>
</protein>
<name>A0A218VZ30_PUNGR</name>
<evidence type="ECO:0000313" key="2">
    <source>
        <dbReference type="Proteomes" id="UP000197138"/>
    </source>
</evidence>
<dbReference type="EMBL" id="MTKT01005556">
    <property type="protein sequence ID" value="OWM65857.1"/>
    <property type="molecule type" value="Genomic_DNA"/>
</dbReference>
<proteinExistence type="predicted"/>
<reference evidence="2" key="1">
    <citation type="journal article" date="2017" name="Plant J.">
        <title>The pomegranate (Punica granatum L.) genome and the genomics of punicalagin biosynthesis.</title>
        <authorList>
            <person name="Qin G."/>
            <person name="Xu C."/>
            <person name="Ming R."/>
            <person name="Tang H."/>
            <person name="Guyot R."/>
            <person name="Kramer E.M."/>
            <person name="Hu Y."/>
            <person name="Yi X."/>
            <person name="Qi Y."/>
            <person name="Xu X."/>
            <person name="Gao Z."/>
            <person name="Pan H."/>
            <person name="Jian J."/>
            <person name="Tian Y."/>
            <person name="Yue Z."/>
            <person name="Xu Y."/>
        </authorList>
    </citation>
    <scope>NUCLEOTIDE SEQUENCE [LARGE SCALE GENOMIC DNA]</scope>
    <source>
        <strain evidence="2">cv. Dabenzi</strain>
    </source>
</reference>
<gene>
    <name evidence="1" type="ORF">CDL15_Pgr015282</name>
</gene>
<dbReference type="Proteomes" id="UP000197138">
    <property type="component" value="Unassembled WGS sequence"/>
</dbReference>
<sequence length="64" mass="6942">MKPKGAIGESQVELIKNPNMSQLHQEMGARPLGFPVRRGQRLELGGFCLPASSHLEGKGRGQSE</sequence>
<comment type="caution">
    <text evidence="1">The sequence shown here is derived from an EMBL/GenBank/DDBJ whole genome shotgun (WGS) entry which is preliminary data.</text>
</comment>
<evidence type="ECO:0000313" key="1">
    <source>
        <dbReference type="EMBL" id="OWM65857.1"/>
    </source>
</evidence>
<accession>A0A218VZ30</accession>
<organism evidence="1 2">
    <name type="scientific">Punica granatum</name>
    <name type="common">Pomegranate</name>
    <dbReference type="NCBI Taxonomy" id="22663"/>
    <lineage>
        <taxon>Eukaryota</taxon>
        <taxon>Viridiplantae</taxon>
        <taxon>Streptophyta</taxon>
        <taxon>Embryophyta</taxon>
        <taxon>Tracheophyta</taxon>
        <taxon>Spermatophyta</taxon>
        <taxon>Magnoliopsida</taxon>
        <taxon>eudicotyledons</taxon>
        <taxon>Gunneridae</taxon>
        <taxon>Pentapetalae</taxon>
        <taxon>rosids</taxon>
        <taxon>malvids</taxon>
        <taxon>Myrtales</taxon>
        <taxon>Lythraceae</taxon>
        <taxon>Punica</taxon>
    </lineage>
</organism>